<comment type="caution">
    <text evidence="8">The sequence shown here is derived from an EMBL/GenBank/DDBJ whole genome shotgun (WGS) entry which is preliminary data.</text>
</comment>
<evidence type="ECO:0000313" key="8">
    <source>
        <dbReference type="EMBL" id="MBT9432651.1"/>
    </source>
</evidence>
<dbReference type="InterPro" id="IPR022781">
    <property type="entry name" value="Flagellar_biosynth_FliO"/>
</dbReference>
<dbReference type="Pfam" id="PF04347">
    <property type="entry name" value="FliO"/>
    <property type="match status" value="1"/>
</dbReference>
<dbReference type="InterPro" id="IPR052205">
    <property type="entry name" value="FliO/MopB"/>
</dbReference>
<evidence type="ECO:0000256" key="2">
    <source>
        <dbReference type="ARBA" id="ARBA00022692"/>
    </source>
</evidence>
<keyword evidence="8" id="KW-0966">Cell projection</keyword>
<evidence type="ECO:0000256" key="6">
    <source>
        <dbReference type="ARBA" id="ARBA00037937"/>
    </source>
</evidence>
<comment type="similarity">
    <text evidence="6 7">Belongs to the FliO/MopB family.</text>
</comment>
<name>A0ABS5YCI1_9GAMM</name>
<evidence type="ECO:0000313" key="9">
    <source>
        <dbReference type="Proteomes" id="UP000811282"/>
    </source>
</evidence>
<keyword evidence="8" id="KW-0282">Flagellum</keyword>
<dbReference type="PANTHER" id="PTHR38766:SF1">
    <property type="entry name" value="FLAGELLAR PROTEIN FLIO"/>
    <property type="match status" value="1"/>
</dbReference>
<organism evidence="8 9">
    <name type="scientific">Candidatus Sodalis endolongispinus</name>
    <dbReference type="NCBI Taxonomy" id="2812662"/>
    <lineage>
        <taxon>Bacteria</taxon>
        <taxon>Pseudomonadati</taxon>
        <taxon>Pseudomonadota</taxon>
        <taxon>Gammaproteobacteria</taxon>
        <taxon>Enterobacterales</taxon>
        <taxon>Bruguierivoracaceae</taxon>
        <taxon>Sodalis</taxon>
    </lineage>
</organism>
<keyword evidence="9" id="KW-1185">Reference proteome</keyword>
<evidence type="ECO:0000256" key="5">
    <source>
        <dbReference type="ARBA" id="ARBA00023143"/>
    </source>
</evidence>
<reference evidence="8 9" key="1">
    <citation type="journal article" date="2021" name="Genome Biol. Evol.">
        <title>The evolution of interdependence in a four-way mealybug symbiosis.</title>
        <authorList>
            <person name="Garber A.I."/>
            <person name="Kupper M."/>
            <person name="Laetsch D.R."/>
            <person name="Weldon S.R."/>
            <person name="Ladinsky M.S."/>
            <person name="Bjorkman P.J."/>
            <person name="McCutcheon J.P."/>
        </authorList>
    </citation>
    <scope>NUCLEOTIDE SEQUENCE [LARGE SCALE GENOMIC DNA]</scope>
    <source>
        <strain evidence="8">SOD</strain>
    </source>
</reference>
<keyword evidence="8" id="KW-0969">Cilium</keyword>
<accession>A0ABS5YCI1</accession>
<protein>
    <recommendedName>
        <fullName evidence="7">Flagellar protein</fullName>
    </recommendedName>
</protein>
<keyword evidence="2 7" id="KW-0812">Transmembrane</keyword>
<keyword evidence="5 7" id="KW-0975">Bacterial flagellum</keyword>
<dbReference type="NCBIfam" id="TIGR03500">
    <property type="entry name" value="FliO_TIGR"/>
    <property type="match status" value="1"/>
</dbReference>
<sequence length="124" mass="13206">MKQTTLQPPIAHESGHGTVLFNVAGSLGAILLLILVLLKLARRFGFSAPRQGGQPLLKVRAGCSLGNRERVVVVEAGEHWLVLGVTPGRITHLHTMPAGDDASDPPPTTFSALLARGRQSRETT</sequence>
<evidence type="ECO:0000256" key="3">
    <source>
        <dbReference type="ARBA" id="ARBA00022989"/>
    </source>
</evidence>
<feature type="transmembrane region" description="Helical" evidence="7">
    <location>
        <begin position="20"/>
        <end position="41"/>
    </location>
</feature>
<keyword evidence="4 7" id="KW-0472">Membrane</keyword>
<dbReference type="Proteomes" id="UP000811282">
    <property type="component" value="Unassembled WGS sequence"/>
</dbReference>
<proteinExistence type="inferred from homology"/>
<keyword evidence="3 7" id="KW-1133">Transmembrane helix</keyword>
<gene>
    <name evidence="8" type="primary">fliO</name>
    <name evidence="8" type="ORF">JZM24_11920</name>
</gene>
<evidence type="ECO:0000256" key="7">
    <source>
        <dbReference type="RuleBase" id="RU362064"/>
    </source>
</evidence>
<dbReference type="PANTHER" id="PTHR38766">
    <property type="entry name" value="FLAGELLAR PROTEIN FLIO"/>
    <property type="match status" value="1"/>
</dbReference>
<evidence type="ECO:0000256" key="4">
    <source>
        <dbReference type="ARBA" id="ARBA00023136"/>
    </source>
</evidence>
<dbReference type="EMBL" id="JAFJYC010000001">
    <property type="protein sequence ID" value="MBT9432651.1"/>
    <property type="molecule type" value="Genomic_DNA"/>
</dbReference>
<evidence type="ECO:0000256" key="1">
    <source>
        <dbReference type="ARBA" id="ARBA00022475"/>
    </source>
</evidence>
<keyword evidence="1 7" id="KW-1003">Cell membrane</keyword>
<dbReference type="RefSeq" id="WP_215669773.1">
    <property type="nucleotide sequence ID" value="NZ_JAFJYC010000001.1"/>
</dbReference>
<comment type="subcellular location">
    <subcellularLocation>
        <location evidence="7">Cell membrane</location>
    </subcellularLocation>
    <subcellularLocation>
        <location evidence="7">Bacterial flagellum basal body</location>
    </subcellularLocation>
</comment>